<dbReference type="Gene3D" id="3.40.50.1000">
    <property type="entry name" value="HAD superfamily/HAD-like"/>
    <property type="match status" value="2"/>
</dbReference>
<dbReference type="Pfam" id="PF13344">
    <property type="entry name" value="Hydrolase_6"/>
    <property type="match status" value="1"/>
</dbReference>
<keyword evidence="1" id="KW-0378">Hydrolase</keyword>
<dbReference type="PANTHER" id="PTHR19288">
    <property type="entry name" value="4-NITROPHENYLPHOSPHATASE-RELATED"/>
    <property type="match status" value="1"/>
</dbReference>
<name>A0A2N6T7B4_9CORY</name>
<dbReference type="InterPro" id="IPR006357">
    <property type="entry name" value="HAD-SF_hydro_IIA"/>
</dbReference>
<evidence type="ECO:0000313" key="2">
    <source>
        <dbReference type="Proteomes" id="UP000235836"/>
    </source>
</evidence>
<dbReference type="PANTHER" id="PTHR19288:SF95">
    <property type="entry name" value="D-GLYCEROL 3-PHOSPHATE PHOSPHATASE"/>
    <property type="match status" value="1"/>
</dbReference>
<organism evidence="1 2">
    <name type="scientific">Corynebacterium tuscaniense</name>
    <dbReference type="NCBI Taxonomy" id="302449"/>
    <lineage>
        <taxon>Bacteria</taxon>
        <taxon>Bacillati</taxon>
        <taxon>Actinomycetota</taxon>
        <taxon>Actinomycetes</taxon>
        <taxon>Mycobacteriales</taxon>
        <taxon>Corynebacteriaceae</taxon>
        <taxon>Corynebacterium</taxon>
    </lineage>
</organism>
<dbReference type="Pfam" id="PF13242">
    <property type="entry name" value="Hydrolase_like"/>
    <property type="match status" value="1"/>
</dbReference>
<dbReference type="NCBIfam" id="TIGR01460">
    <property type="entry name" value="HAD-SF-IIA"/>
    <property type="match status" value="1"/>
</dbReference>
<dbReference type="AlphaFoldDB" id="A0A2N6T7B4"/>
<dbReference type="RefSeq" id="WP_102723353.1">
    <property type="nucleotide sequence ID" value="NZ_PNHG01000002.1"/>
</dbReference>
<proteinExistence type="predicted"/>
<dbReference type="InterPro" id="IPR023214">
    <property type="entry name" value="HAD_sf"/>
</dbReference>
<dbReference type="EMBL" id="PNHG01000002">
    <property type="protein sequence ID" value="PMC65207.1"/>
    <property type="molecule type" value="Genomic_DNA"/>
</dbReference>
<dbReference type="GO" id="GO:0016791">
    <property type="term" value="F:phosphatase activity"/>
    <property type="evidence" value="ECO:0007669"/>
    <property type="project" value="TreeGrafter"/>
</dbReference>
<sequence length="340" mass="34771">MSVIAPYDALLLDLDGTVWAGGSAIPHAVENINACAASQCAVAYVTNNASKGPDEVAGKLQAIGLEANPADVLTSAQAAVVLAQRHAQPGANVLVVGADSFKELVRDAGFVVVDSADDNPAVVLHGHNPDTGWRQLSEAALAIRKGAVYLASNLDSTLPAERGFMVGNGSMVAAVTNATGVVPEAAGKPGRAMFDLAQEKLGVHKPLVVGDRLDTDIAGGVAAGMDTLHVLTGVSGPRALISAQMEQRPTFIAEDLRVLNSCAGDFSSLAPAAQGGFTAEVEQQTADGVVIVLDGGNADATWLQALRTVLSVAWSLEGAPTIIDVRSASPVAGTAIKAWW</sequence>
<evidence type="ECO:0000313" key="1">
    <source>
        <dbReference type="EMBL" id="PMC65207.1"/>
    </source>
</evidence>
<accession>A0A2N6T7B4</accession>
<keyword evidence="2" id="KW-1185">Reference proteome</keyword>
<reference evidence="1 2" key="1">
    <citation type="submission" date="2017-09" db="EMBL/GenBank/DDBJ databases">
        <title>Bacterial strain isolated from the female urinary microbiota.</title>
        <authorList>
            <person name="Thomas-White K."/>
            <person name="Kumar N."/>
            <person name="Forster S."/>
            <person name="Putonti C."/>
            <person name="Lawley T."/>
            <person name="Wolfe A.J."/>
        </authorList>
    </citation>
    <scope>NUCLEOTIDE SEQUENCE [LARGE SCALE GENOMIC DNA]</scope>
    <source>
        <strain evidence="1 2">UMB0792</strain>
    </source>
</reference>
<comment type="caution">
    <text evidence="1">The sequence shown here is derived from an EMBL/GenBank/DDBJ whole genome shotgun (WGS) entry which is preliminary data.</text>
</comment>
<dbReference type="InterPro" id="IPR036412">
    <property type="entry name" value="HAD-like_sf"/>
</dbReference>
<dbReference type="Proteomes" id="UP000235836">
    <property type="component" value="Unassembled WGS sequence"/>
</dbReference>
<protein>
    <submittedName>
        <fullName evidence="1">HAD family hydrolase</fullName>
    </submittedName>
</protein>
<dbReference type="GO" id="GO:0005737">
    <property type="term" value="C:cytoplasm"/>
    <property type="evidence" value="ECO:0007669"/>
    <property type="project" value="TreeGrafter"/>
</dbReference>
<dbReference type="SUPFAM" id="SSF56784">
    <property type="entry name" value="HAD-like"/>
    <property type="match status" value="1"/>
</dbReference>
<gene>
    <name evidence="1" type="ORF">CJ203_01975</name>
</gene>